<dbReference type="RefSeq" id="WP_035960723.1">
    <property type="nucleotide sequence ID" value="NZ_BMEG01000001.1"/>
</dbReference>
<reference evidence="4" key="3">
    <citation type="journal article" date="2019" name="Int. J. Syst. Evol. Microbiol.">
        <title>The Global Catalogue of Microorganisms (GCM) 10K type strain sequencing project: providing services to taxonomists for standard genome sequencing and annotation.</title>
        <authorList>
            <consortium name="The Broad Institute Genomics Platform"/>
            <consortium name="The Broad Institute Genome Sequencing Center for Infectious Disease"/>
            <person name="Wu L."/>
            <person name="Ma J."/>
        </authorList>
    </citation>
    <scope>NUCLEOTIDE SEQUENCE [LARGE SCALE GENOMIC DNA]</scope>
    <source>
        <strain evidence="4">CGMCC 1.11013</strain>
    </source>
</reference>
<sequence>MKRLNALANREFLVLVAIAASAITLHVRERVIDEPATSHANYALMCEPSAAPSKKAKLQSAECAVPTGAHPETVARPWV</sequence>
<dbReference type="Proteomes" id="UP000597138">
    <property type="component" value="Unassembled WGS sequence"/>
</dbReference>
<organism evidence="2 3">
    <name type="scientific">Caballeronia grimmiae</name>
    <dbReference type="NCBI Taxonomy" id="1071679"/>
    <lineage>
        <taxon>Bacteria</taxon>
        <taxon>Pseudomonadati</taxon>
        <taxon>Pseudomonadota</taxon>
        <taxon>Betaproteobacteria</taxon>
        <taxon>Burkholderiales</taxon>
        <taxon>Burkholderiaceae</taxon>
        <taxon>Caballeronia</taxon>
    </lineage>
</organism>
<gene>
    <name evidence="2" type="ORF">BG57_16880</name>
    <name evidence="1" type="ORF">GCM10010985_06340</name>
</gene>
<name>A0A069P7V9_9BURK</name>
<accession>A0A069P7V9</accession>
<comment type="caution">
    <text evidence="2">The sequence shown here is derived from an EMBL/GenBank/DDBJ whole genome shotgun (WGS) entry which is preliminary data.</text>
</comment>
<evidence type="ECO:0000313" key="3">
    <source>
        <dbReference type="Proteomes" id="UP000027439"/>
    </source>
</evidence>
<dbReference type="EMBL" id="BMEG01000001">
    <property type="protein sequence ID" value="GGD55279.1"/>
    <property type="molecule type" value="Genomic_DNA"/>
</dbReference>
<dbReference type="eggNOG" id="ENOG5030XA2">
    <property type="taxonomic scope" value="Bacteria"/>
</dbReference>
<dbReference type="AlphaFoldDB" id="A0A069P7V9"/>
<proteinExistence type="predicted"/>
<reference evidence="2 3" key="2">
    <citation type="submission" date="2014-03" db="EMBL/GenBank/DDBJ databases">
        <title>Draft Genome Sequences of Four Burkholderia Strains.</title>
        <authorList>
            <person name="Liu X.Y."/>
            <person name="Li C.X."/>
            <person name="Xu J.H."/>
        </authorList>
    </citation>
    <scope>NUCLEOTIDE SEQUENCE [LARGE SCALE GENOMIC DNA]</scope>
    <source>
        <strain evidence="2 3">R27</strain>
    </source>
</reference>
<evidence type="ECO:0000313" key="1">
    <source>
        <dbReference type="EMBL" id="GGD55279.1"/>
    </source>
</evidence>
<reference evidence="1" key="1">
    <citation type="journal article" date="2014" name="Int. J. Syst. Evol. Microbiol.">
        <title>Complete genome of a new Firmicutes species belonging to the dominant human colonic microbiota ('Ruminococcus bicirculans') reveals two chromosomes and a selective capacity to utilize plant glucans.</title>
        <authorList>
            <consortium name="NISC Comparative Sequencing Program"/>
            <person name="Wegmann U."/>
            <person name="Louis P."/>
            <person name="Goesmann A."/>
            <person name="Henrissat B."/>
            <person name="Duncan S.H."/>
            <person name="Flint H.J."/>
        </authorList>
    </citation>
    <scope>NUCLEOTIDE SEQUENCE</scope>
    <source>
        <strain evidence="1">CGMCC 1.11013</strain>
    </source>
</reference>
<evidence type="ECO:0000313" key="2">
    <source>
        <dbReference type="EMBL" id="KDR36663.1"/>
    </source>
</evidence>
<protein>
    <submittedName>
        <fullName evidence="2">Uncharacterized protein</fullName>
    </submittedName>
</protein>
<evidence type="ECO:0000313" key="4">
    <source>
        <dbReference type="Proteomes" id="UP000597138"/>
    </source>
</evidence>
<keyword evidence="4" id="KW-1185">Reference proteome</keyword>
<dbReference type="OrthoDB" id="9132708at2"/>
<dbReference type="Proteomes" id="UP000027439">
    <property type="component" value="Unassembled WGS sequence"/>
</dbReference>
<reference evidence="1" key="4">
    <citation type="submission" date="2024-05" db="EMBL/GenBank/DDBJ databases">
        <authorList>
            <person name="Sun Q."/>
            <person name="Zhou Y."/>
        </authorList>
    </citation>
    <scope>NUCLEOTIDE SEQUENCE</scope>
    <source>
        <strain evidence="1">CGMCC 1.11013</strain>
    </source>
</reference>
<dbReference type="EMBL" id="JFHE01000003">
    <property type="protein sequence ID" value="KDR36663.1"/>
    <property type="molecule type" value="Genomic_DNA"/>
</dbReference>